<dbReference type="Pfam" id="PF08843">
    <property type="entry name" value="AbiEii"/>
    <property type="match status" value="1"/>
</dbReference>
<gene>
    <name evidence="1" type="ORF">S03H2_03754</name>
</gene>
<feature type="non-terminal residue" evidence="1">
    <location>
        <position position="95"/>
    </location>
</feature>
<protein>
    <submittedName>
        <fullName evidence="1">Uncharacterized protein</fullName>
    </submittedName>
</protein>
<organism evidence="1">
    <name type="scientific">marine sediment metagenome</name>
    <dbReference type="NCBI Taxonomy" id="412755"/>
    <lineage>
        <taxon>unclassified sequences</taxon>
        <taxon>metagenomes</taxon>
        <taxon>ecological metagenomes</taxon>
    </lineage>
</organism>
<dbReference type="Gene3D" id="3.10.450.620">
    <property type="entry name" value="JHP933, nucleotidyltransferase-like core domain"/>
    <property type="match status" value="1"/>
</dbReference>
<dbReference type="AlphaFoldDB" id="X1ECR4"/>
<name>X1ECR4_9ZZZZ</name>
<comment type="caution">
    <text evidence="1">The sequence shown here is derived from an EMBL/GenBank/DDBJ whole genome shotgun (WGS) entry which is preliminary data.</text>
</comment>
<accession>X1ECR4</accession>
<proteinExistence type="predicted"/>
<sequence length="95" mass="10829">MDTDDLSQEAYRAIMIESEILIMDIKLLDKIKKISIIALVSDDDLMDKLVLKGGNAINLIFNLSSRASIDIEFKLITKQEYGKRNSNINELRRNA</sequence>
<reference evidence="1" key="1">
    <citation type="journal article" date="2014" name="Front. Microbiol.">
        <title>High frequency of phylogenetically diverse reductive dehalogenase-homologous genes in deep subseafloor sedimentary metagenomes.</title>
        <authorList>
            <person name="Kawai M."/>
            <person name="Futagami T."/>
            <person name="Toyoda A."/>
            <person name="Takaki Y."/>
            <person name="Nishi S."/>
            <person name="Hori S."/>
            <person name="Arai W."/>
            <person name="Tsubouchi T."/>
            <person name="Morono Y."/>
            <person name="Uchiyama I."/>
            <person name="Ito T."/>
            <person name="Fujiyama A."/>
            <person name="Inagaki F."/>
            <person name="Takami H."/>
        </authorList>
    </citation>
    <scope>NUCLEOTIDE SEQUENCE</scope>
    <source>
        <strain evidence="1">Expedition CK06-06</strain>
    </source>
</reference>
<evidence type="ECO:0000313" key="1">
    <source>
        <dbReference type="EMBL" id="GAH31066.1"/>
    </source>
</evidence>
<dbReference type="EMBL" id="BARU01001419">
    <property type="protein sequence ID" value="GAH31066.1"/>
    <property type="molecule type" value="Genomic_DNA"/>
</dbReference>
<dbReference type="InterPro" id="IPR014942">
    <property type="entry name" value="AbiEii"/>
</dbReference>